<dbReference type="InterPro" id="IPR039420">
    <property type="entry name" value="WalR-like"/>
</dbReference>
<protein>
    <submittedName>
        <fullName evidence="10">Response regulator transcription factor</fullName>
    </submittedName>
</protein>
<dbReference type="GO" id="GO:0006355">
    <property type="term" value="P:regulation of DNA-templated transcription"/>
    <property type="evidence" value="ECO:0007669"/>
    <property type="project" value="InterPro"/>
</dbReference>
<evidence type="ECO:0000256" key="2">
    <source>
        <dbReference type="ARBA" id="ARBA00023012"/>
    </source>
</evidence>
<dbReference type="PROSITE" id="PS50110">
    <property type="entry name" value="RESPONSE_REGULATORY"/>
    <property type="match status" value="1"/>
</dbReference>
<dbReference type="EMBL" id="JAHESC010000009">
    <property type="protein sequence ID" value="MBT1686489.1"/>
    <property type="molecule type" value="Genomic_DNA"/>
</dbReference>
<evidence type="ECO:0000313" key="11">
    <source>
        <dbReference type="Proteomes" id="UP001319180"/>
    </source>
</evidence>
<sequence>MRDKNDKRSFRILVVDDDRDILELLEYNLEKEGFHVKGIDESQDAVKAALAFSPDLIILDIMMPHPNGIEICRELRSIKRFEDIYIFFLSAKSEHYYHEAALDTGGDDYIEKVIGLRALTYKVATVLKRNFVIRKSIPELKIGNLKIHRKSTSVMINDDDEITLSRPEFELLFFFAQNPHKVISQENLLQNIWGSEIYLFDTSIDVYIQSLRKKLGLDLIHRLSDNRYRLLIR</sequence>
<keyword evidence="1 6" id="KW-0597">Phosphoprotein</keyword>
<evidence type="ECO:0000256" key="3">
    <source>
        <dbReference type="ARBA" id="ARBA00023015"/>
    </source>
</evidence>
<dbReference type="SUPFAM" id="SSF46894">
    <property type="entry name" value="C-terminal effector domain of the bipartite response regulators"/>
    <property type="match status" value="1"/>
</dbReference>
<keyword evidence="4 7" id="KW-0238">DNA-binding</keyword>
<feature type="modified residue" description="4-aspartylphosphate" evidence="6">
    <location>
        <position position="60"/>
    </location>
</feature>
<dbReference type="InterPro" id="IPR001789">
    <property type="entry name" value="Sig_transdc_resp-reg_receiver"/>
</dbReference>
<reference evidence="10 11" key="1">
    <citation type="submission" date="2021-05" db="EMBL/GenBank/DDBJ databases">
        <title>A Polyphasic approach of four new species of the genus Ohtaekwangia: Ohtaekwangia histidinii sp. nov., Ohtaekwangia cretensis sp. nov., Ohtaekwangia indiensis sp. nov., Ohtaekwangia reichenbachii sp. nov. from diverse environment.</title>
        <authorList>
            <person name="Octaviana S."/>
        </authorList>
    </citation>
    <scope>NUCLEOTIDE SEQUENCE [LARGE SCALE GENOMIC DNA]</scope>
    <source>
        <strain evidence="10 11">PWU37</strain>
    </source>
</reference>
<evidence type="ECO:0000313" key="10">
    <source>
        <dbReference type="EMBL" id="MBT1686489.1"/>
    </source>
</evidence>
<gene>
    <name evidence="10" type="ORF">KK078_07985</name>
</gene>
<dbReference type="PROSITE" id="PS51755">
    <property type="entry name" value="OMPR_PHOB"/>
    <property type="match status" value="1"/>
</dbReference>
<dbReference type="InterPro" id="IPR036388">
    <property type="entry name" value="WH-like_DNA-bd_sf"/>
</dbReference>
<dbReference type="CDD" id="cd17574">
    <property type="entry name" value="REC_OmpR"/>
    <property type="match status" value="1"/>
</dbReference>
<dbReference type="SMART" id="SM00448">
    <property type="entry name" value="REC"/>
    <property type="match status" value="1"/>
</dbReference>
<name>A0AAP2D7E8_9BACT</name>
<dbReference type="Gene3D" id="1.10.10.10">
    <property type="entry name" value="Winged helix-like DNA-binding domain superfamily/Winged helix DNA-binding domain"/>
    <property type="match status" value="1"/>
</dbReference>
<accession>A0AAP2D7E8</accession>
<evidence type="ECO:0000259" key="8">
    <source>
        <dbReference type="PROSITE" id="PS50110"/>
    </source>
</evidence>
<dbReference type="GO" id="GO:0000156">
    <property type="term" value="F:phosphorelay response regulator activity"/>
    <property type="evidence" value="ECO:0007669"/>
    <property type="project" value="TreeGrafter"/>
</dbReference>
<dbReference type="PANTHER" id="PTHR48111:SF40">
    <property type="entry name" value="PHOSPHATE REGULON TRANSCRIPTIONAL REGULATORY PROTEIN PHOB"/>
    <property type="match status" value="1"/>
</dbReference>
<feature type="domain" description="OmpR/PhoB-type" evidence="9">
    <location>
        <begin position="137"/>
        <end position="232"/>
    </location>
</feature>
<keyword evidence="2" id="KW-0902">Two-component regulatory system</keyword>
<dbReference type="GO" id="GO:0000976">
    <property type="term" value="F:transcription cis-regulatory region binding"/>
    <property type="evidence" value="ECO:0007669"/>
    <property type="project" value="TreeGrafter"/>
</dbReference>
<evidence type="ECO:0000256" key="4">
    <source>
        <dbReference type="ARBA" id="ARBA00023125"/>
    </source>
</evidence>
<dbReference type="FunFam" id="3.40.50.2300:FF:000001">
    <property type="entry name" value="DNA-binding response regulator PhoB"/>
    <property type="match status" value="1"/>
</dbReference>
<dbReference type="SMART" id="SM00862">
    <property type="entry name" value="Trans_reg_C"/>
    <property type="match status" value="1"/>
</dbReference>
<dbReference type="Gene3D" id="3.40.50.2300">
    <property type="match status" value="1"/>
</dbReference>
<evidence type="ECO:0000256" key="1">
    <source>
        <dbReference type="ARBA" id="ARBA00022553"/>
    </source>
</evidence>
<dbReference type="Pfam" id="PF00486">
    <property type="entry name" value="Trans_reg_C"/>
    <property type="match status" value="1"/>
</dbReference>
<dbReference type="GO" id="GO:0032993">
    <property type="term" value="C:protein-DNA complex"/>
    <property type="evidence" value="ECO:0007669"/>
    <property type="project" value="TreeGrafter"/>
</dbReference>
<evidence type="ECO:0000256" key="6">
    <source>
        <dbReference type="PROSITE-ProRule" id="PRU00169"/>
    </source>
</evidence>
<dbReference type="RefSeq" id="WP_254089727.1">
    <property type="nucleotide sequence ID" value="NZ_JAHESC010000009.1"/>
</dbReference>
<feature type="DNA-binding region" description="OmpR/PhoB-type" evidence="7">
    <location>
        <begin position="137"/>
        <end position="232"/>
    </location>
</feature>
<keyword evidence="3" id="KW-0805">Transcription regulation</keyword>
<feature type="domain" description="Response regulatory" evidence="8">
    <location>
        <begin position="11"/>
        <end position="127"/>
    </location>
</feature>
<dbReference type="PANTHER" id="PTHR48111">
    <property type="entry name" value="REGULATOR OF RPOS"/>
    <property type="match status" value="1"/>
</dbReference>
<dbReference type="InterPro" id="IPR001867">
    <property type="entry name" value="OmpR/PhoB-type_DNA-bd"/>
</dbReference>
<evidence type="ECO:0000256" key="5">
    <source>
        <dbReference type="ARBA" id="ARBA00023163"/>
    </source>
</evidence>
<dbReference type="InterPro" id="IPR016032">
    <property type="entry name" value="Sig_transdc_resp-reg_C-effctor"/>
</dbReference>
<proteinExistence type="predicted"/>
<dbReference type="Pfam" id="PF00072">
    <property type="entry name" value="Response_reg"/>
    <property type="match status" value="1"/>
</dbReference>
<dbReference type="Proteomes" id="UP001319180">
    <property type="component" value="Unassembled WGS sequence"/>
</dbReference>
<keyword evidence="5" id="KW-0804">Transcription</keyword>
<dbReference type="SUPFAM" id="SSF52172">
    <property type="entry name" value="CheY-like"/>
    <property type="match status" value="1"/>
</dbReference>
<organism evidence="10 11">
    <name type="scientific">Dawidia soli</name>
    <dbReference type="NCBI Taxonomy" id="2782352"/>
    <lineage>
        <taxon>Bacteria</taxon>
        <taxon>Pseudomonadati</taxon>
        <taxon>Bacteroidota</taxon>
        <taxon>Cytophagia</taxon>
        <taxon>Cytophagales</taxon>
        <taxon>Chryseotaleaceae</taxon>
        <taxon>Dawidia</taxon>
    </lineage>
</organism>
<comment type="caution">
    <text evidence="10">The sequence shown here is derived from an EMBL/GenBank/DDBJ whole genome shotgun (WGS) entry which is preliminary data.</text>
</comment>
<dbReference type="CDD" id="cd00383">
    <property type="entry name" value="trans_reg_C"/>
    <property type="match status" value="1"/>
</dbReference>
<dbReference type="AlphaFoldDB" id="A0AAP2D7E8"/>
<dbReference type="InterPro" id="IPR011006">
    <property type="entry name" value="CheY-like_superfamily"/>
</dbReference>
<keyword evidence="11" id="KW-1185">Reference proteome</keyword>
<evidence type="ECO:0000259" key="9">
    <source>
        <dbReference type="PROSITE" id="PS51755"/>
    </source>
</evidence>
<dbReference type="GO" id="GO:0005829">
    <property type="term" value="C:cytosol"/>
    <property type="evidence" value="ECO:0007669"/>
    <property type="project" value="TreeGrafter"/>
</dbReference>
<evidence type="ECO:0000256" key="7">
    <source>
        <dbReference type="PROSITE-ProRule" id="PRU01091"/>
    </source>
</evidence>